<name>A0A0C9YGF0_9AGAM</name>
<dbReference type="HOGENOM" id="CLU_1235458_0_0_1"/>
<keyword evidence="2" id="KW-1185">Reference proteome</keyword>
<sequence length="224" mass="25171">MGMRWPGVNTVGYIATPTSTPFIRGPSTFILEYFPSELDPSLVSVLRAVLRRLGEAGATLTRLFLQPSTRLVCTMSLQVWKSLATSPALTPFAMVFAPRHRWELKSRNPATYLLTRVPPVLGRKFRNAFCSEHTHLPDHTLRCVDKLLFASSAFDNYFLQAQRIRLHLEETLIKCFAIPVSCWQSRIPPGMVSTSYSTPPPSAQRLYLRGASMEAMVVIKLFPG</sequence>
<evidence type="ECO:0000313" key="1">
    <source>
        <dbReference type="EMBL" id="KIK15736.1"/>
    </source>
</evidence>
<protein>
    <submittedName>
        <fullName evidence="1">Unplaced genomic scaffold scaffold_195, whole genome shotgun sequence</fullName>
    </submittedName>
</protein>
<reference evidence="1 2" key="1">
    <citation type="submission" date="2014-04" db="EMBL/GenBank/DDBJ databases">
        <authorList>
            <consortium name="DOE Joint Genome Institute"/>
            <person name="Kuo A."/>
            <person name="Kohler A."/>
            <person name="Costa M.D."/>
            <person name="Nagy L.G."/>
            <person name="Floudas D."/>
            <person name="Copeland A."/>
            <person name="Barry K.W."/>
            <person name="Cichocki N."/>
            <person name="Veneault-Fourrey C."/>
            <person name="LaButti K."/>
            <person name="Lindquist E.A."/>
            <person name="Lipzen A."/>
            <person name="Lundell T."/>
            <person name="Morin E."/>
            <person name="Murat C."/>
            <person name="Sun H."/>
            <person name="Tunlid A."/>
            <person name="Henrissat B."/>
            <person name="Grigoriev I.V."/>
            <person name="Hibbett D.S."/>
            <person name="Martin F."/>
            <person name="Nordberg H.P."/>
            <person name="Cantor M.N."/>
            <person name="Hua S.X."/>
        </authorList>
    </citation>
    <scope>NUCLEOTIDE SEQUENCE [LARGE SCALE GENOMIC DNA]</scope>
    <source>
        <strain evidence="1 2">441</strain>
    </source>
</reference>
<dbReference type="AlphaFoldDB" id="A0A0C9YGF0"/>
<reference evidence="2" key="2">
    <citation type="submission" date="2015-01" db="EMBL/GenBank/DDBJ databases">
        <title>Evolutionary Origins and Diversification of the Mycorrhizal Mutualists.</title>
        <authorList>
            <consortium name="DOE Joint Genome Institute"/>
            <consortium name="Mycorrhizal Genomics Consortium"/>
            <person name="Kohler A."/>
            <person name="Kuo A."/>
            <person name="Nagy L.G."/>
            <person name="Floudas D."/>
            <person name="Copeland A."/>
            <person name="Barry K.W."/>
            <person name="Cichocki N."/>
            <person name="Veneault-Fourrey C."/>
            <person name="LaButti K."/>
            <person name="Lindquist E.A."/>
            <person name="Lipzen A."/>
            <person name="Lundell T."/>
            <person name="Morin E."/>
            <person name="Murat C."/>
            <person name="Riley R."/>
            <person name="Ohm R."/>
            <person name="Sun H."/>
            <person name="Tunlid A."/>
            <person name="Henrissat B."/>
            <person name="Grigoriev I.V."/>
            <person name="Hibbett D.S."/>
            <person name="Martin F."/>
        </authorList>
    </citation>
    <scope>NUCLEOTIDE SEQUENCE [LARGE SCALE GENOMIC DNA]</scope>
    <source>
        <strain evidence="2">441</strain>
    </source>
</reference>
<evidence type="ECO:0000313" key="2">
    <source>
        <dbReference type="Proteomes" id="UP000054018"/>
    </source>
</evidence>
<organism evidence="1 2">
    <name type="scientific">Pisolithus microcarpus 441</name>
    <dbReference type="NCBI Taxonomy" id="765257"/>
    <lineage>
        <taxon>Eukaryota</taxon>
        <taxon>Fungi</taxon>
        <taxon>Dikarya</taxon>
        <taxon>Basidiomycota</taxon>
        <taxon>Agaricomycotina</taxon>
        <taxon>Agaricomycetes</taxon>
        <taxon>Agaricomycetidae</taxon>
        <taxon>Boletales</taxon>
        <taxon>Sclerodermatineae</taxon>
        <taxon>Pisolithaceae</taxon>
        <taxon>Pisolithus</taxon>
    </lineage>
</organism>
<dbReference type="EMBL" id="KN833879">
    <property type="protein sequence ID" value="KIK15736.1"/>
    <property type="molecule type" value="Genomic_DNA"/>
</dbReference>
<accession>A0A0C9YGF0</accession>
<gene>
    <name evidence="1" type="ORF">PISMIDRAFT_16312</name>
</gene>
<dbReference type="Proteomes" id="UP000054018">
    <property type="component" value="Unassembled WGS sequence"/>
</dbReference>
<proteinExistence type="predicted"/>